<dbReference type="EMBL" id="LAHD01000002">
    <property type="protein sequence ID" value="PHK07188.1"/>
    <property type="molecule type" value="Genomic_DNA"/>
</dbReference>
<dbReference type="Proteomes" id="UP000222310">
    <property type="component" value="Unassembled WGS sequence"/>
</dbReference>
<dbReference type="AlphaFoldDB" id="A0A9Q5ZGJ6"/>
<proteinExistence type="predicted"/>
<name>A0A9Q5ZGJ6_NOSLI</name>
<organism evidence="1 2">
    <name type="scientific">Nostoc linckia z8</name>
    <dbReference type="NCBI Taxonomy" id="1628746"/>
    <lineage>
        <taxon>Bacteria</taxon>
        <taxon>Bacillati</taxon>
        <taxon>Cyanobacteriota</taxon>
        <taxon>Cyanophyceae</taxon>
        <taxon>Nostocales</taxon>
        <taxon>Nostocaceae</taxon>
        <taxon>Nostoc</taxon>
    </lineage>
</organism>
<accession>A0A9Q5ZGJ6</accession>
<comment type="caution">
    <text evidence="1">The sequence shown here is derived from an EMBL/GenBank/DDBJ whole genome shotgun (WGS) entry which is preliminary data.</text>
</comment>
<evidence type="ECO:0000313" key="2">
    <source>
        <dbReference type="Proteomes" id="UP000222310"/>
    </source>
</evidence>
<reference evidence="1 2" key="1">
    <citation type="submission" date="2015-02" db="EMBL/GenBank/DDBJ databases">
        <title>Nostoc linckia genome annotation.</title>
        <authorList>
            <person name="Zhou Z."/>
        </authorList>
    </citation>
    <scope>NUCLEOTIDE SEQUENCE [LARGE SCALE GENOMIC DNA]</scope>
    <source>
        <strain evidence="2">z8</strain>
    </source>
</reference>
<protein>
    <submittedName>
        <fullName evidence="1">Uncharacterized protein</fullName>
    </submittedName>
</protein>
<evidence type="ECO:0000313" key="1">
    <source>
        <dbReference type="EMBL" id="PHK07188.1"/>
    </source>
</evidence>
<dbReference type="RefSeq" id="WP_099065959.1">
    <property type="nucleotide sequence ID" value="NZ_LAHD01000002.1"/>
</dbReference>
<dbReference type="GeneID" id="57092146"/>
<gene>
    <name evidence="1" type="ORF">VF08_00840</name>
</gene>
<sequence>MQEIEALKQATLLNRAAFFNKISDTQKQSDRAQEQQVQIISYDTGTRTYKVKHPNGSQGFAKAISNSSNLCKGAYVSLVQPKGTTTATIDTVPKG</sequence>